<organism evidence="3 4">
    <name type="scientific">Paramarasmius palmivorus</name>
    <dbReference type="NCBI Taxonomy" id="297713"/>
    <lineage>
        <taxon>Eukaryota</taxon>
        <taxon>Fungi</taxon>
        <taxon>Dikarya</taxon>
        <taxon>Basidiomycota</taxon>
        <taxon>Agaricomycotina</taxon>
        <taxon>Agaricomycetes</taxon>
        <taxon>Agaricomycetidae</taxon>
        <taxon>Agaricales</taxon>
        <taxon>Marasmiineae</taxon>
        <taxon>Marasmiaceae</taxon>
        <taxon>Paramarasmius</taxon>
    </lineage>
</organism>
<sequence length="585" mass="65807">MSHFVTADFDFDLHLQQPPDIQREGLSAKKKNELNRKVESHNDDTIVQTEEARCDPANVPIGPPLRAYYAYTHEELERFINSEIICRETGPLPSYLRSQVVTERTKRGIPVDGYGEQSQYTPRKHIAPPADTKNERFGVHSNDPFNDQLVSQLNIANQAAVPLPDHGDKAREKRLRSPAEEANVRKRMKTKRTRSRLILDCVEIPSTPRVTPSRPMTQVLTRARAMPPLSPIPQYNDSDSEYLPEPKKMTPVQKRTIQTVVKSPKVKLEAKVEPPSTPSKPFISSFEYYKQEDIKAFIKAEQTSMNANRPAPLRTVPPDIPTGVSREEELVTASRQTWSDLFGGKNQGMLTKARAEKQPDEKYRNFMFINREHNPDAPWYPGGGGLLLRRAGMHADEIDGKNHLVVTQIKTNQWRLMGLAQVTMLNELSPEEWKGLSPECKDTWISTTLSKRTGAALEIRARITLGKQVDGEPTDGEVVRAIRNAQGTPKFSDVTRRDIEEAFDSGRARLSVFAIQCIEYPIDIQKQIIRKTGAQVGVHASTRTSANKSTEKNPVVAPGRDSGLNDYILDGDELSELTSLGEDFD</sequence>
<dbReference type="Pfam" id="PF20411">
    <property type="entry name" value="DUF6697"/>
    <property type="match status" value="1"/>
</dbReference>
<feature type="compositionally biased region" description="Basic and acidic residues" evidence="1">
    <location>
        <begin position="165"/>
        <end position="184"/>
    </location>
</feature>
<evidence type="ECO:0000256" key="1">
    <source>
        <dbReference type="SAM" id="MobiDB-lite"/>
    </source>
</evidence>
<protein>
    <recommendedName>
        <fullName evidence="2">DUF6697 domain-containing protein</fullName>
    </recommendedName>
</protein>
<feature type="region of interest" description="Disordered" evidence="1">
    <location>
        <begin position="109"/>
        <end position="130"/>
    </location>
</feature>
<name>A0AAW0C8H6_9AGAR</name>
<dbReference type="InterPro" id="IPR046520">
    <property type="entry name" value="DUF6697"/>
</dbReference>
<gene>
    <name evidence="3" type="ORF">VNI00_012440</name>
</gene>
<evidence type="ECO:0000313" key="4">
    <source>
        <dbReference type="Proteomes" id="UP001383192"/>
    </source>
</evidence>
<dbReference type="AlphaFoldDB" id="A0AAW0C8H6"/>
<evidence type="ECO:0000313" key="3">
    <source>
        <dbReference type="EMBL" id="KAK7034010.1"/>
    </source>
</evidence>
<feature type="region of interest" description="Disordered" evidence="1">
    <location>
        <begin position="540"/>
        <end position="562"/>
    </location>
</feature>
<proteinExistence type="predicted"/>
<dbReference type="Proteomes" id="UP001383192">
    <property type="component" value="Unassembled WGS sequence"/>
</dbReference>
<evidence type="ECO:0000259" key="2">
    <source>
        <dbReference type="Pfam" id="PF20411"/>
    </source>
</evidence>
<keyword evidence="4" id="KW-1185">Reference proteome</keyword>
<feature type="domain" description="DUF6697" evidence="2">
    <location>
        <begin position="333"/>
        <end position="531"/>
    </location>
</feature>
<dbReference type="EMBL" id="JAYKXP010000058">
    <property type="protein sequence ID" value="KAK7034010.1"/>
    <property type="molecule type" value="Genomic_DNA"/>
</dbReference>
<comment type="caution">
    <text evidence="3">The sequence shown here is derived from an EMBL/GenBank/DDBJ whole genome shotgun (WGS) entry which is preliminary data.</text>
</comment>
<reference evidence="3 4" key="1">
    <citation type="submission" date="2024-01" db="EMBL/GenBank/DDBJ databases">
        <title>A draft genome for a cacao thread blight-causing isolate of Paramarasmius palmivorus.</title>
        <authorList>
            <person name="Baruah I.K."/>
            <person name="Bukari Y."/>
            <person name="Amoako-Attah I."/>
            <person name="Meinhardt L.W."/>
            <person name="Bailey B.A."/>
            <person name="Cohen S.P."/>
        </authorList>
    </citation>
    <scope>NUCLEOTIDE SEQUENCE [LARGE SCALE GENOMIC DNA]</scope>
    <source>
        <strain evidence="3 4">GH-12</strain>
    </source>
</reference>
<feature type="region of interest" description="Disordered" evidence="1">
    <location>
        <begin position="162"/>
        <end position="192"/>
    </location>
</feature>
<accession>A0AAW0C8H6</accession>